<dbReference type="GeneID" id="87891990"/>
<gene>
    <name evidence="2" type="ORF">QC761_0072450</name>
</gene>
<evidence type="ECO:0000313" key="3">
    <source>
        <dbReference type="Proteomes" id="UP001322138"/>
    </source>
</evidence>
<dbReference type="Proteomes" id="UP001322138">
    <property type="component" value="Unassembled WGS sequence"/>
</dbReference>
<feature type="region of interest" description="Disordered" evidence="1">
    <location>
        <begin position="26"/>
        <end position="52"/>
    </location>
</feature>
<protein>
    <submittedName>
        <fullName evidence="2">Uncharacterized protein</fullName>
    </submittedName>
</protein>
<reference evidence="2 3" key="1">
    <citation type="journal article" date="2023" name="bioRxiv">
        <title>High-quality genome assemblies of four members of thePodospora anserinaspecies complex.</title>
        <authorList>
            <person name="Ament-Velasquez S.L."/>
            <person name="Vogan A.A."/>
            <person name="Wallerman O."/>
            <person name="Hartmann F."/>
            <person name="Gautier V."/>
            <person name="Silar P."/>
            <person name="Giraud T."/>
            <person name="Johannesson H."/>
        </authorList>
    </citation>
    <scope>NUCLEOTIDE SEQUENCE [LARGE SCALE GENOMIC DNA]</scope>
    <source>
        <strain evidence="2 3">CBS 112042</strain>
    </source>
</reference>
<comment type="caution">
    <text evidence="2">The sequence shown here is derived from an EMBL/GenBank/DDBJ whole genome shotgun (WGS) entry which is preliminary data.</text>
</comment>
<dbReference type="RefSeq" id="XP_062732856.1">
    <property type="nucleotide sequence ID" value="XM_062872726.1"/>
</dbReference>
<dbReference type="EMBL" id="JAFFGZ010000006">
    <property type="protein sequence ID" value="KAK4643880.1"/>
    <property type="molecule type" value="Genomic_DNA"/>
</dbReference>
<organism evidence="2 3">
    <name type="scientific">Podospora bellae-mahoneyi</name>
    <dbReference type="NCBI Taxonomy" id="2093777"/>
    <lineage>
        <taxon>Eukaryota</taxon>
        <taxon>Fungi</taxon>
        <taxon>Dikarya</taxon>
        <taxon>Ascomycota</taxon>
        <taxon>Pezizomycotina</taxon>
        <taxon>Sordariomycetes</taxon>
        <taxon>Sordariomycetidae</taxon>
        <taxon>Sordariales</taxon>
        <taxon>Podosporaceae</taxon>
        <taxon>Podospora</taxon>
    </lineage>
</organism>
<proteinExistence type="predicted"/>
<sequence>MAYAGGSQSMSAPSCFGVGEWVEGERTQGPREGRCNGILSIKQSNPRGQVEPGIERAKINDACGVKASFKDTDEETSRYQSRLRHLEQDKGDEKERHCKVEIIRQGIDVMREALGLRIANIPPVEAVEQIQQR</sequence>
<accession>A0ABR0FLL2</accession>
<name>A0ABR0FLL2_9PEZI</name>
<evidence type="ECO:0000313" key="2">
    <source>
        <dbReference type="EMBL" id="KAK4643880.1"/>
    </source>
</evidence>
<evidence type="ECO:0000256" key="1">
    <source>
        <dbReference type="SAM" id="MobiDB-lite"/>
    </source>
</evidence>
<keyword evidence="3" id="KW-1185">Reference proteome</keyword>